<evidence type="ECO:0000259" key="2">
    <source>
        <dbReference type="PROSITE" id="PS50181"/>
    </source>
</evidence>
<dbReference type="InterPro" id="IPR011043">
    <property type="entry name" value="Gal_Oxase/kelch_b-propeller"/>
</dbReference>
<dbReference type="SMART" id="SM00256">
    <property type="entry name" value="FBOX"/>
    <property type="match status" value="1"/>
</dbReference>
<evidence type="ECO:0000256" key="1">
    <source>
        <dbReference type="SAM" id="MobiDB-lite"/>
    </source>
</evidence>
<feature type="region of interest" description="Disordered" evidence="1">
    <location>
        <begin position="1"/>
        <end position="55"/>
    </location>
</feature>
<dbReference type="SUPFAM" id="SSF81383">
    <property type="entry name" value="F-box domain"/>
    <property type="match status" value="1"/>
</dbReference>
<evidence type="ECO:0000313" key="3">
    <source>
        <dbReference type="EMBL" id="CAK9234121.1"/>
    </source>
</evidence>
<dbReference type="Pfam" id="PF00646">
    <property type="entry name" value="F-box"/>
    <property type="match status" value="1"/>
</dbReference>
<feature type="compositionally biased region" description="Acidic residues" evidence="1">
    <location>
        <begin position="30"/>
        <end position="42"/>
    </location>
</feature>
<dbReference type="EMBL" id="OZ019900">
    <property type="protein sequence ID" value="CAK9234121.1"/>
    <property type="molecule type" value="Genomic_DNA"/>
</dbReference>
<dbReference type="PANTHER" id="PTHR31672">
    <property type="entry name" value="BNACNNG10540D PROTEIN"/>
    <property type="match status" value="1"/>
</dbReference>
<evidence type="ECO:0000313" key="4">
    <source>
        <dbReference type="Proteomes" id="UP001497512"/>
    </source>
</evidence>
<proteinExistence type="predicted"/>
<keyword evidence="4" id="KW-1185">Reference proteome</keyword>
<dbReference type="Gene3D" id="2.120.10.80">
    <property type="entry name" value="Kelch-type beta propeller"/>
    <property type="match status" value="1"/>
</dbReference>
<dbReference type="CDD" id="cd22157">
    <property type="entry name" value="F-box_AtFBW1-like"/>
    <property type="match status" value="1"/>
</dbReference>
<feature type="compositionally biased region" description="Acidic residues" evidence="1">
    <location>
        <begin position="9"/>
        <end position="22"/>
    </location>
</feature>
<dbReference type="Proteomes" id="UP001497512">
    <property type="component" value="Chromosome 8"/>
</dbReference>
<reference evidence="3" key="1">
    <citation type="submission" date="2024-02" db="EMBL/GenBank/DDBJ databases">
        <authorList>
            <consortium name="ELIXIR-Norway"/>
            <consortium name="Elixir Norway"/>
        </authorList>
    </citation>
    <scope>NUCLEOTIDE SEQUENCE</scope>
</reference>
<dbReference type="InterPro" id="IPR001810">
    <property type="entry name" value="F-box_dom"/>
</dbReference>
<sequence length="496" mass="55135">MDSRRECQTEAEEEEEEEEEDMDSRMESQTEAEEEEDMEDGMDSQTVGEEKVGEKEMDSGIWSGLPHDLIVKILAWLPTPYVVRMRTVCKAWNALAFSADDMRRVPTPEPWLLVCNYSSSSTFSHTVSALDPVAQKWYTDIPLTLRDSSSVGGAGASAAASSSSNNTHSTDNVQVCTSAGGLLLCRSLEHVLYTCNPLTKSWRQLPPCLDPVGGFTFEAFEMDVDASTGSFRIYHDLCRYDDSDRCDRMSELYDSETDSWKPLRAGSGDGDGKGTTTTVSRTAVAAAQDYGGGALPEKIAFLNQALYWVAFLAPVSLRRYKLQTQTWSEIPLPALKAPIYRIITANLVECNSRLLLVAAVLEGSECRKSLRVWELVETEESSTRSSSAAPATEGMMMKWLDLEIKANQDSEDLLEMDFAKYSCLGRGNSISVFSIKASEKGKVLSCDLTTKAWHWIPLCPTIEPLRLRDIIGSRRVMWGTGIKQYLAFQPSLQCQK</sequence>
<dbReference type="InterPro" id="IPR050796">
    <property type="entry name" value="SCF_F-box_component"/>
</dbReference>
<dbReference type="PROSITE" id="PS50181">
    <property type="entry name" value="FBOX"/>
    <property type="match status" value="1"/>
</dbReference>
<dbReference type="Gene3D" id="1.20.1280.50">
    <property type="match status" value="1"/>
</dbReference>
<organism evidence="3 4">
    <name type="scientific">Sphagnum troendelagicum</name>
    <dbReference type="NCBI Taxonomy" id="128251"/>
    <lineage>
        <taxon>Eukaryota</taxon>
        <taxon>Viridiplantae</taxon>
        <taxon>Streptophyta</taxon>
        <taxon>Embryophyta</taxon>
        <taxon>Bryophyta</taxon>
        <taxon>Sphagnophytina</taxon>
        <taxon>Sphagnopsida</taxon>
        <taxon>Sphagnales</taxon>
        <taxon>Sphagnaceae</taxon>
        <taxon>Sphagnum</taxon>
    </lineage>
</organism>
<protein>
    <recommendedName>
        <fullName evidence="2">F-box domain-containing protein</fullName>
    </recommendedName>
</protein>
<dbReference type="PANTHER" id="PTHR31672:SF2">
    <property type="entry name" value="F-BOX DOMAIN-CONTAINING PROTEIN"/>
    <property type="match status" value="1"/>
</dbReference>
<gene>
    <name evidence="3" type="ORF">CSSPTR1EN2_LOCUS22034</name>
</gene>
<dbReference type="InterPro" id="IPR036047">
    <property type="entry name" value="F-box-like_dom_sf"/>
</dbReference>
<accession>A0ABP0V1W1</accession>
<name>A0ABP0V1W1_9BRYO</name>
<feature type="domain" description="F-box" evidence="2">
    <location>
        <begin position="59"/>
        <end position="105"/>
    </location>
</feature>
<dbReference type="InterPro" id="IPR015915">
    <property type="entry name" value="Kelch-typ_b-propeller"/>
</dbReference>
<dbReference type="SUPFAM" id="SSF50965">
    <property type="entry name" value="Galactose oxidase, central domain"/>
    <property type="match status" value="1"/>
</dbReference>